<dbReference type="SUPFAM" id="SSF90123">
    <property type="entry name" value="ABC transporter transmembrane region"/>
    <property type="match status" value="1"/>
</dbReference>
<comment type="caution">
    <text evidence="10">The sequence shown here is derived from an EMBL/GenBank/DDBJ whole genome shotgun (WGS) entry which is preliminary data.</text>
</comment>
<evidence type="ECO:0000256" key="4">
    <source>
        <dbReference type="ARBA" id="ARBA00022840"/>
    </source>
</evidence>
<evidence type="ECO:0000256" key="5">
    <source>
        <dbReference type="ARBA" id="ARBA00022989"/>
    </source>
</evidence>
<dbReference type="InterPro" id="IPR011527">
    <property type="entry name" value="ABC1_TM_dom"/>
</dbReference>
<feature type="transmembrane region" description="Helical" evidence="7">
    <location>
        <begin position="269"/>
        <end position="288"/>
    </location>
</feature>
<dbReference type="GO" id="GO:0034040">
    <property type="term" value="F:ATPase-coupled lipid transmembrane transporter activity"/>
    <property type="evidence" value="ECO:0007669"/>
    <property type="project" value="TreeGrafter"/>
</dbReference>
<dbReference type="InterPro" id="IPR036640">
    <property type="entry name" value="ABC1_TM_sf"/>
</dbReference>
<dbReference type="PROSITE" id="PS50893">
    <property type="entry name" value="ABC_TRANSPORTER_2"/>
    <property type="match status" value="1"/>
</dbReference>
<dbReference type="GO" id="GO:0005886">
    <property type="term" value="C:plasma membrane"/>
    <property type="evidence" value="ECO:0007669"/>
    <property type="project" value="UniProtKB-SubCell"/>
</dbReference>
<dbReference type="SMART" id="SM00382">
    <property type="entry name" value="AAA"/>
    <property type="match status" value="1"/>
</dbReference>
<keyword evidence="2 7" id="KW-0812">Transmembrane</keyword>
<feature type="transmembrane region" description="Helical" evidence="7">
    <location>
        <begin position="244"/>
        <end position="263"/>
    </location>
</feature>
<evidence type="ECO:0000259" key="9">
    <source>
        <dbReference type="PROSITE" id="PS50929"/>
    </source>
</evidence>
<feature type="transmembrane region" description="Helical" evidence="7">
    <location>
        <begin position="159"/>
        <end position="179"/>
    </location>
</feature>
<reference evidence="10 11" key="1">
    <citation type="submission" date="2018-05" db="EMBL/GenBank/DDBJ databases">
        <title>Evolution of GPA BGCs.</title>
        <authorList>
            <person name="Waglechner N."/>
            <person name="Wright G.D."/>
        </authorList>
    </citation>
    <scope>NUCLEOTIDE SEQUENCE [LARGE SCALE GENOMIC DNA]</scope>
    <source>
        <strain evidence="10 11">A82846</strain>
    </source>
</reference>
<dbReference type="Gene3D" id="3.40.50.300">
    <property type="entry name" value="P-loop containing nucleotide triphosphate hydrolases"/>
    <property type="match status" value="1"/>
</dbReference>
<dbReference type="Gene3D" id="1.20.1560.10">
    <property type="entry name" value="ABC transporter type 1, transmembrane domain"/>
    <property type="match status" value="1"/>
</dbReference>
<dbReference type="OrthoDB" id="3700947at2"/>
<dbReference type="EMBL" id="QHKI01000037">
    <property type="protein sequence ID" value="RSM78134.1"/>
    <property type="molecule type" value="Genomic_DNA"/>
</dbReference>
<organism evidence="10 11">
    <name type="scientific">Kibdelosporangium aridum</name>
    <dbReference type="NCBI Taxonomy" id="2030"/>
    <lineage>
        <taxon>Bacteria</taxon>
        <taxon>Bacillati</taxon>
        <taxon>Actinomycetota</taxon>
        <taxon>Actinomycetes</taxon>
        <taxon>Pseudonocardiales</taxon>
        <taxon>Pseudonocardiaceae</taxon>
        <taxon>Kibdelosporangium</taxon>
    </lineage>
</organism>
<feature type="transmembrane region" description="Helical" evidence="7">
    <location>
        <begin position="21"/>
        <end position="48"/>
    </location>
</feature>
<sequence length="522" mass="55331">MNASCLPRPLADRRRGWFVRLVLVGFGQAGTAVGTGLLTGVFFTRLVAPQQGTWPFVLGAALLACAGTAAWLSRTEVVLAERLGQDYAHAVRLALFSRLAVGPEPARRGSTGVTVLRFVGDLSALRLWASRGLARLAVAVPLAAGCLVTLAVVNHTVGIPVAAVVVCGMGATLLRGHALRETTRQARRRRGQLAARVTDRVAHMPVVRAFGRGEDELRRIDRKGRQLRGAVVARSRVIGTVRGVAELTGAVAVTVALFVAAMTSAPPSIAATAVTIAGVLVVPLRDLARVLEYWQAARVARAKIEPVLTRPLLRTANRLPLRAGPGELRLVGVTVDGVLDDVTAVASPGQVIAVTGTGRSALLSVAAGLRNCDRGRVLLDSQDLAVVTEPDLRRAIGVMGSDLPLLRGTVAENLSYRVPDADPAELERVRELIGFDELLDTRVGDGGSGLPPGQGALLTLARALVGPPRLVVLDEPGAHLDHEVIDRAVARTQCAVLIATPDPDRFDRVDQVWHLEHGRLRV</sequence>
<feature type="domain" description="ABC transmembrane type-1" evidence="9">
    <location>
        <begin position="21"/>
        <end position="296"/>
    </location>
</feature>
<evidence type="ECO:0000313" key="10">
    <source>
        <dbReference type="EMBL" id="RSM78134.1"/>
    </source>
</evidence>
<evidence type="ECO:0000256" key="7">
    <source>
        <dbReference type="SAM" id="Phobius"/>
    </source>
</evidence>
<keyword evidence="3" id="KW-0547">Nucleotide-binding</keyword>
<proteinExistence type="predicted"/>
<accession>A0A428Z0W4</accession>
<dbReference type="RefSeq" id="WP_051795006.1">
    <property type="nucleotide sequence ID" value="NZ_QHKI01000037.1"/>
</dbReference>
<dbReference type="InterPro" id="IPR027417">
    <property type="entry name" value="P-loop_NTPase"/>
</dbReference>
<keyword evidence="5 7" id="KW-1133">Transmembrane helix</keyword>
<dbReference type="GO" id="GO:0005524">
    <property type="term" value="F:ATP binding"/>
    <property type="evidence" value="ECO:0007669"/>
    <property type="project" value="UniProtKB-KW"/>
</dbReference>
<feature type="transmembrane region" description="Helical" evidence="7">
    <location>
        <begin position="54"/>
        <end position="72"/>
    </location>
</feature>
<dbReference type="InterPro" id="IPR003593">
    <property type="entry name" value="AAA+_ATPase"/>
</dbReference>
<dbReference type="GO" id="GO:0140359">
    <property type="term" value="F:ABC-type transporter activity"/>
    <property type="evidence" value="ECO:0007669"/>
    <property type="project" value="InterPro"/>
</dbReference>
<name>A0A428Z0W4_KIBAR</name>
<evidence type="ECO:0000256" key="2">
    <source>
        <dbReference type="ARBA" id="ARBA00022692"/>
    </source>
</evidence>
<dbReference type="AlphaFoldDB" id="A0A428Z0W4"/>
<evidence type="ECO:0000313" key="11">
    <source>
        <dbReference type="Proteomes" id="UP000287547"/>
    </source>
</evidence>
<feature type="domain" description="ABC transporter" evidence="8">
    <location>
        <begin position="313"/>
        <end position="522"/>
    </location>
</feature>
<dbReference type="PANTHER" id="PTHR24221:SF654">
    <property type="entry name" value="ATP-BINDING CASSETTE SUB-FAMILY B MEMBER 6"/>
    <property type="match status" value="1"/>
</dbReference>
<comment type="subcellular location">
    <subcellularLocation>
        <location evidence="1">Cell membrane</location>
        <topology evidence="1">Multi-pass membrane protein</topology>
    </subcellularLocation>
</comment>
<feature type="transmembrane region" description="Helical" evidence="7">
    <location>
        <begin position="133"/>
        <end position="153"/>
    </location>
</feature>
<evidence type="ECO:0000256" key="6">
    <source>
        <dbReference type="ARBA" id="ARBA00023136"/>
    </source>
</evidence>
<dbReference type="Pfam" id="PF00664">
    <property type="entry name" value="ABC_membrane"/>
    <property type="match status" value="1"/>
</dbReference>
<dbReference type="GO" id="GO:0016887">
    <property type="term" value="F:ATP hydrolysis activity"/>
    <property type="evidence" value="ECO:0007669"/>
    <property type="project" value="InterPro"/>
</dbReference>
<dbReference type="InterPro" id="IPR039421">
    <property type="entry name" value="Type_1_exporter"/>
</dbReference>
<dbReference type="Proteomes" id="UP000287547">
    <property type="component" value="Unassembled WGS sequence"/>
</dbReference>
<dbReference type="InterPro" id="IPR003439">
    <property type="entry name" value="ABC_transporter-like_ATP-bd"/>
</dbReference>
<dbReference type="PROSITE" id="PS50929">
    <property type="entry name" value="ABC_TM1F"/>
    <property type="match status" value="1"/>
</dbReference>
<keyword evidence="4 10" id="KW-0067">ATP-binding</keyword>
<evidence type="ECO:0000256" key="1">
    <source>
        <dbReference type="ARBA" id="ARBA00004651"/>
    </source>
</evidence>
<keyword evidence="6 7" id="KW-0472">Membrane</keyword>
<dbReference type="SUPFAM" id="SSF52540">
    <property type="entry name" value="P-loop containing nucleoside triphosphate hydrolases"/>
    <property type="match status" value="1"/>
</dbReference>
<evidence type="ECO:0000256" key="3">
    <source>
        <dbReference type="ARBA" id="ARBA00022741"/>
    </source>
</evidence>
<gene>
    <name evidence="10" type="ORF">DMH04_33785</name>
</gene>
<protein>
    <submittedName>
        <fullName evidence="10">ABC transporter ATP-binding protein</fullName>
    </submittedName>
</protein>
<dbReference type="Pfam" id="PF00005">
    <property type="entry name" value="ABC_tran"/>
    <property type="match status" value="1"/>
</dbReference>
<dbReference type="PANTHER" id="PTHR24221">
    <property type="entry name" value="ATP-BINDING CASSETTE SUB-FAMILY B"/>
    <property type="match status" value="1"/>
</dbReference>
<evidence type="ECO:0000259" key="8">
    <source>
        <dbReference type="PROSITE" id="PS50893"/>
    </source>
</evidence>